<feature type="transmembrane region" description="Helical" evidence="1">
    <location>
        <begin position="12"/>
        <end position="28"/>
    </location>
</feature>
<keyword evidence="3" id="KW-1185">Reference proteome</keyword>
<evidence type="ECO:0000313" key="2">
    <source>
        <dbReference type="EMBL" id="MDQ0191129.1"/>
    </source>
</evidence>
<reference evidence="2 3" key="1">
    <citation type="submission" date="2023-07" db="EMBL/GenBank/DDBJ databases">
        <title>Genomic Encyclopedia of Type Strains, Phase IV (KMG-IV): sequencing the most valuable type-strain genomes for metagenomic binning, comparative biology and taxonomic classification.</title>
        <authorList>
            <person name="Goeker M."/>
        </authorList>
    </citation>
    <scope>NUCLEOTIDE SEQUENCE [LARGE SCALE GENOMIC DNA]</scope>
    <source>
        <strain evidence="2 3">DSM 4006</strain>
    </source>
</reference>
<sequence>MHFWVYPSPFGQGFEFLTPILLSILAFVA</sequence>
<comment type="caution">
    <text evidence="2">The sequence shown here is derived from an EMBL/GenBank/DDBJ whole genome shotgun (WGS) entry which is preliminary data.</text>
</comment>
<evidence type="ECO:0000313" key="3">
    <source>
        <dbReference type="Proteomes" id="UP001232973"/>
    </source>
</evidence>
<name>A0ABT9XLD7_9BACL</name>
<keyword evidence="1" id="KW-0812">Transmembrane</keyword>
<gene>
    <name evidence="2" type="ORF">J2S03_002997</name>
</gene>
<dbReference type="Proteomes" id="UP001232973">
    <property type="component" value="Unassembled WGS sequence"/>
</dbReference>
<dbReference type="EMBL" id="JAUSTP010000032">
    <property type="protein sequence ID" value="MDQ0191129.1"/>
    <property type="molecule type" value="Genomic_DNA"/>
</dbReference>
<evidence type="ECO:0000256" key="1">
    <source>
        <dbReference type="SAM" id="Phobius"/>
    </source>
</evidence>
<protein>
    <submittedName>
        <fullName evidence="2">Uncharacterized protein</fullName>
    </submittedName>
</protein>
<keyword evidence="1" id="KW-0472">Membrane</keyword>
<keyword evidence="1" id="KW-1133">Transmembrane helix</keyword>
<accession>A0ABT9XLD7</accession>
<organism evidence="2 3">
    <name type="scientific">Alicyclobacillus cycloheptanicus</name>
    <dbReference type="NCBI Taxonomy" id="1457"/>
    <lineage>
        <taxon>Bacteria</taxon>
        <taxon>Bacillati</taxon>
        <taxon>Bacillota</taxon>
        <taxon>Bacilli</taxon>
        <taxon>Bacillales</taxon>
        <taxon>Alicyclobacillaceae</taxon>
        <taxon>Alicyclobacillus</taxon>
    </lineage>
</organism>
<proteinExistence type="predicted"/>